<dbReference type="InterPro" id="IPR008042">
    <property type="entry name" value="Retrotrans_Pao"/>
</dbReference>
<organism evidence="1 2">
    <name type="scientific">Zoarces viviparus</name>
    <name type="common">Viviparous eelpout</name>
    <name type="synonym">Blennius viviparus</name>
    <dbReference type="NCBI Taxonomy" id="48416"/>
    <lineage>
        <taxon>Eukaryota</taxon>
        <taxon>Metazoa</taxon>
        <taxon>Chordata</taxon>
        <taxon>Craniata</taxon>
        <taxon>Vertebrata</taxon>
        <taxon>Euteleostomi</taxon>
        <taxon>Actinopterygii</taxon>
        <taxon>Neopterygii</taxon>
        <taxon>Teleostei</taxon>
        <taxon>Neoteleostei</taxon>
        <taxon>Acanthomorphata</taxon>
        <taxon>Eupercaria</taxon>
        <taxon>Perciformes</taxon>
        <taxon>Cottioidei</taxon>
        <taxon>Zoarcales</taxon>
        <taxon>Zoarcidae</taxon>
        <taxon>Zoarcinae</taxon>
        <taxon>Zoarces</taxon>
    </lineage>
</organism>
<reference evidence="1 2" key="1">
    <citation type="journal article" date="2024" name="Genome Biol. Evol.">
        <title>Chromosome-level genome assembly of the viviparous eelpout Zoarces viviparus.</title>
        <authorList>
            <person name="Fuhrmann N."/>
            <person name="Brasseur M.V."/>
            <person name="Bakowski C.E."/>
            <person name="Podsiadlowski L."/>
            <person name="Prost S."/>
            <person name="Krehenwinkel H."/>
            <person name="Mayer C."/>
        </authorList>
    </citation>
    <scope>NUCLEOTIDE SEQUENCE [LARGE SCALE GENOMIC DNA]</scope>
    <source>
        <strain evidence="1">NO-MEL_2022_Ind0_liver</strain>
    </source>
</reference>
<dbReference type="PANTHER" id="PTHR47331:SF5">
    <property type="entry name" value="RIBONUCLEASE H"/>
    <property type="match status" value="1"/>
</dbReference>
<proteinExistence type="predicted"/>
<dbReference type="Pfam" id="PF05380">
    <property type="entry name" value="Peptidase_A17"/>
    <property type="match status" value="1"/>
</dbReference>
<name>A0AAW1FMW0_ZOAVI</name>
<dbReference type="PANTHER" id="PTHR47331">
    <property type="entry name" value="PHD-TYPE DOMAIN-CONTAINING PROTEIN"/>
    <property type="match status" value="1"/>
</dbReference>
<gene>
    <name evidence="1" type="ORF">VZT92_005879</name>
</gene>
<dbReference type="EMBL" id="JBCEZU010000045">
    <property type="protein sequence ID" value="KAK9536065.1"/>
    <property type="molecule type" value="Genomic_DNA"/>
</dbReference>
<evidence type="ECO:0000313" key="2">
    <source>
        <dbReference type="Proteomes" id="UP001488805"/>
    </source>
</evidence>
<comment type="caution">
    <text evidence="1">The sequence shown here is derived from an EMBL/GenBank/DDBJ whole genome shotgun (WGS) entry which is preliminary data.</text>
</comment>
<dbReference type="Proteomes" id="UP001488805">
    <property type="component" value="Unassembled WGS sequence"/>
</dbReference>
<protein>
    <submittedName>
        <fullName evidence="1">Uncharacterized protein</fullName>
    </submittedName>
</protein>
<sequence>MPVNYPMNYPSGPVTPLRLSATCAEKPDSKTLSCGSMSQALGLRWLCNSDTLRYKYRMLDGPKPTMINIYRVLARLYDPLGFIVPFTTQAKILVQQLWGKQRDWDNPSLPDDVLKPWLMWEKELQHLSDFIASQVMWDLRWTLQTSSETCTSLLMLQRELTAQWPTCIQRTHMAVWKCLT</sequence>
<accession>A0AAW1FMW0</accession>
<evidence type="ECO:0000313" key="1">
    <source>
        <dbReference type="EMBL" id="KAK9536065.1"/>
    </source>
</evidence>
<dbReference type="AlphaFoldDB" id="A0AAW1FMW0"/>
<keyword evidence="2" id="KW-1185">Reference proteome</keyword>